<keyword evidence="3" id="KW-1185">Reference proteome</keyword>
<evidence type="ECO:0000256" key="1">
    <source>
        <dbReference type="SAM" id="MobiDB-lite"/>
    </source>
</evidence>
<dbReference type="Proteomes" id="UP001374584">
    <property type="component" value="Unassembled WGS sequence"/>
</dbReference>
<proteinExistence type="predicted"/>
<organism evidence="2 3">
    <name type="scientific">Phaseolus coccineus</name>
    <name type="common">Scarlet runner bean</name>
    <name type="synonym">Phaseolus multiflorus</name>
    <dbReference type="NCBI Taxonomy" id="3886"/>
    <lineage>
        <taxon>Eukaryota</taxon>
        <taxon>Viridiplantae</taxon>
        <taxon>Streptophyta</taxon>
        <taxon>Embryophyta</taxon>
        <taxon>Tracheophyta</taxon>
        <taxon>Spermatophyta</taxon>
        <taxon>Magnoliopsida</taxon>
        <taxon>eudicotyledons</taxon>
        <taxon>Gunneridae</taxon>
        <taxon>Pentapetalae</taxon>
        <taxon>rosids</taxon>
        <taxon>fabids</taxon>
        <taxon>Fabales</taxon>
        <taxon>Fabaceae</taxon>
        <taxon>Papilionoideae</taxon>
        <taxon>50 kb inversion clade</taxon>
        <taxon>NPAAA clade</taxon>
        <taxon>indigoferoid/millettioid clade</taxon>
        <taxon>Phaseoleae</taxon>
        <taxon>Phaseolus</taxon>
    </lineage>
</organism>
<gene>
    <name evidence="2" type="ORF">VNO80_13910</name>
</gene>
<evidence type="ECO:0000313" key="2">
    <source>
        <dbReference type="EMBL" id="KAK7365098.1"/>
    </source>
</evidence>
<reference evidence="2 3" key="1">
    <citation type="submission" date="2024-01" db="EMBL/GenBank/DDBJ databases">
        <title>The genomes of 5 underutilized Papilionoideae crops provide insights into root nodulation and disease resistanc.</title>
        <authorList>
            <person name="Jiang F."/>
        </authorList>
    </citation>
    <scope>NUCLEOTIDE SEQUENCE [LARGE SCALE GENOMIC DNA]</scope>
    <source>
        <strain evidence="2">JINMINGXINNONG_FW02</strain>
        <tissue evidence="2">Leaves</tissue>
    </source>
</reference>
<evidence type="ECO:0000313" key="3">
    <source>
        <dbReference type="Proteomes" id="UP001374584"/>
    </source>
</evidence>
<accession>A0AAN9N706</accession>
<feature type="region of interest" description="Disordered" evidence="1">
    <location>
        <begin position="1"/>
        <end position="21"/>
    </location>
</feature>
<sequence>MQKGVRRMKMEDEEEEEMGHQQSIVVEQAGGGSFISFHHDASALKSVGSTPGFDQTVEGVPRGQSWDRKGRNFNDI</sequence>
<feature type="region of interest" description="Disordered" evidence="1">
    <location>
        <begin position="44"/>
        <end position="76"/>
    </location>
</feature>
<comment type="caution">
    <text evidence="2">The sequence shown here is derived from an EMBL/GenBank/DDBJ whole genome shotgun (WGS) entry which is preliminary data.</text>
</comment>
<feature type="compositionally biased region" description="Basic and acidic residues" evidence="1">
    <location>
        <begin position="65"/>
        <end position="76"/>
    </location>
</feature>
<dbReference type="EMBL" id="JAYMYR010000005">
    <property type="protein sequence ID" value="KAK7365098.1"/>
    <property type="molecule type" value="Genomic_DNA"/>
</dbReference>
<protein>
    <submittedName>
        <fullName evidence="2">Uncharacterized protein</fullName>
    </submittedName>
</protein>
<dbReference type="AlphaFoldDB" id="A0AAN9N706"/>
<name>A0AAN9N706_PHACN</name>